<dbReference type="InterPro" id="IPR039424">
    <property type="entry name" value="SBP_5"/>
</dbReference>
<feature type="domain" description="Solute-binding protein family 5" evidence="1">
    <location>
        <begin position="108"/>
        <end position="418"/>
    </location>
</feature>
<evidence type="ECO:0000313" key="2">
    <source>
        <dbReference type="EMBL" id="QQM45047.1"/>
    </source>
</evidence>
<dbReference type="InterPro" id="IPR000914">
    <property type="entry name" value="SBP_5_dom"/>
</dbReference>
<dbReference type="AlphaFoldDB" id="A0A7T7L245"/>
<dbReference type="PANTHER" id="PTHR30290">
    <property type="entry name" value="PERIPLASMIC BINDING COMPONENT OF ABC TRANSPORTER"/>
    <property type="match status" value="1"/>
</dbReference>
<accession>A0A7T7L245</accession>
<gene>
    <name evidence="2" type="ORF">JEQ17_40375</name>
</gene>
<dbReference type="Gene3D" id="3.40.190.10">
    <property type="entry name" value="Periplasmic binding protein-like II"/>
    <property type="match status" value="1"/>
</dbReference>
<dbReference type="Gene3D" id="3.10.105.10">
    <property type="entry name" value="Dipeptide-binding Protein, Domain 3"/>
    <property type="match status" value="1"/>
</dbReference>
<dbReference type="KEGG" id="slf:JEQ17_40375"/>
<dbReference type="CDD" id="cd08491">
    <property type="entry name" value="PBP2_NikA_DppA_OppA_like_12"/>
    <property type="match status" value="1"/>
</dbReference>
<protein>
    <submittedName>
        <fullName evidence="2">Peptide ABC transporter substrate-binding protein</fullName>
    </submittedName>
</protein>
<name>A0A7T7L245_9ACTN</name>
<dbReference type="GO" id="GO:0015833">
    <property type="term" value="P:peptide transport"/>
    <property type="evidence" value="ECO:0007669"/>
    <property type="project" value="TreeGrafter"/>
</dbReference>
<dbReference type="EMBL" id="CP066831">
    <property type="protein sequence ID" value="QQM45047.1"/>
    <property type="molecule type" value="Genomic_DNA"/>
</dbReference>
<dbReference type="Proteomes" id="UP000595636">
    <property type="component" value="Chromosome"/>
</dbReference>
<dbReference type="SUPFAM" id="SSF53850">
    <property type="entry name" value="Periplasmic binding protein-like II"/>
    <property type="match status" value="1"/>
</dbReference>
<proteinExistence type="predicted"/>
<sequence length="541" mass="58504">MWTKFVVVEQRGGTVTDPGSVGTRSATRIRRGRTAGALASVAVLLAASGCSVAGADPIGEGPGTLRVVLPEEPPTLEPCDASLTATGRVTRANITEALTERDPSTGRLEQALATKWTRESPTSWTFTLRKGVRFHDDSPFTAEAAAFSIERATDSDIDCNVDGYIFTDSKITAKAVDDTTLEVTTAEPDPILPLRLSFVEIVPTSTDPDSRVREPVGTGPYRIDEWSQGRFLRLKRFSGYWGETPDYAAAKYVWRAEGSVRAAMVTNNEADVAIGLAPEDGAGDRAVEFTTNEVSYVRMDATKAPLDDVRIRRAVNYAIDREGLVTAVFSGRPSGQLVSKGVTGYNPRVKPWPYDPKRAKRLVAEARADGVPTDTTITIIGRTGIYPKAAEAMEVVQDGLLKAGLKVKIKMLDVNAWLEYLLRPFPKGIGPTLLQAQHGNQAGDAAFTMGQIYGSKGAQSSYGTPGLDALTKQAELASGDKRQQAFADAFAHQNDEVVRDAVMANMTGILALSSHVRYRPDSATNDEMRLSDMRRADRGRS</sequence>
<dbReference type="Pfam" id="PF00496">
    <property type="entry name" value="SBP_bac_5"/>
    <property type="match status" value="1"/>
</dbReference>
<dbReference type="GO" id="GO:1904680">
    <property type="term" value="F:peptide transmembrane transporter activity"/>
    <property type="evidence" value="ECO:0007669"/>
    <property type="project" value="TreeGrafter"/>
</dbReference>
<organism evidence="2 3">
    <name type="scientific">Streptomyces liliifuscus</name>
    <dbReference type="NCBI Taxonomy" id="2797636"/>
    <lineage>
        <taxon>Bacteria</taxon>
        <taxon>Bacillati</taxon>
        <taxon>Actinomycetota</taxon>
        <taxon>Actinomycetes</taxon>
        <taxon>Kitasatosporales</taxon>
        <taxon>Streptomycetaceae</taxon>
        <taxon>Streptomyces</taxon>
    </lineage>
</organism>
<evidence type="ECO:0000313" key="3">
    <source>
        <dbReference type="Proteomes" id="UP000595636"/>
    </source>
</evidence>
<dbReference type="Gene3D" id="3.90.76.10">
    <property type="entry name" value="Dipeptide-binding Protein, Domain 1"/>
    <property type="match status" value="1"/>
</dbReference>
<reference evidence="2 3" key="1">
    <citation type="submission" date="2020-12" db="EMBL/GenBank/DDBJ databases">
        <title>A novel species.</title>
        <authorList>
            <person name="Li K."/>
        </authorList>
    </citation>
    <scope>NUCLEOTIDE SEQUENCE [LARGE SCALE GENOMIC DNA]</scope>
    <source>
        <strain evidence="2 3">ZYC-3</strain>
    </source>
</reference>
<keyword evidence="3" id="KW-1185">Reference proteome</keyword>
<evidence type="ECO:0000259" key="1">
    <source>
        <dbReference type="Pfam" id="PF00496"/>
    </source>
</evidence>